<feature type="transmembrane region" description="Helical" evidence="4">
    <location>
        <begin position="188"/>
        <end position="206"/>
    </location>
</feature>
<dbReference type="Pfam" id="PF08447">
    <property type="entry name" value="PAS_3"/>
    <property type="match status" value="1"/>
</dbReference>
<evidence type="ECO:0000256" key="4">
    <source>
        <dbReference type="SAM" id="Phobius"/>
    </source>
</evidence>
<dbReference type="PANTHER" id="PTHR43531:SF11">
    <property type="entry name" value="METHYL-ACCEPTING CHEMOTAXIS PROTEIN 3"/>
    <property type="match status" value="1"/>
</dbReference>
<keyword evidence="3" id="KW-0807">Transducer</keyword>
<reference evidence="8" key="1">
    <citation type="submission" date="2016-01" db="EMBL/GenBank/DDBJ databases">
        <authorList>
            <person name="Peeters Charlotte."/>
        </authorList>
    </citation>
    <scope>NUCLEOTIDE SEQUENCE [LARGE SCALE GENOMIC DNA]</scope>
</reference>
<name>A0A158DXU7_9BURK</name>
<dbReference type="InterPro" id="IPR004089">
    <property type="entry name" value="MCPsignal_dom"/>
</dbReference>
<evidence type="ECO:0000313" key="8">
    <source>
        <dbReference type="Proteomes" id="UP000054624"/>
    </source>
</evidence>
<dbReference type="InterPro" id="IPR013655">
    <property type="entry name" value="PAS_fold_3"/>
</dbReference>
<dbReference type="CDD" id="cd00130">
    <property type="entry name" value="PAS"/>
    <property type="match status" value="1"/>
</dbReference>
<comment type="similarity">
    <text evidence="2">Belongs to the methyl-accepting chemotaxis (MCP) protein family.</text>
</comment>
<feature type="domain" description="Methyl-accepting transducer" evidence="5">
    <location>
        <begin position="265"/>
        <end position="494"/>
    </location>
</feature>
<dbReference type="STRING" id="1777137.AWB76_07723"/>
<dbReference type="InterPro" id="IPR051310">
    <property type="entry name" value="MCP_chemotaxis"/>
</dbReference>
<evidence type="ECO:0000259" key="5">
    <source>
        <dbReference type="PROSITE" id="PS50111"/>
    </source>
</evidence>
<organism evidence="7 8">
    <name type="scientific">Caballeronia temeraria</name>
    <dbReference type="NCBI Taxonomy" id="1777137"/>
    <lineage>
        <taxon>Bacteria</taxon>
        <taxon>Pseudomonadati</taxon>
        <taxon>Pseudomonadota</taxon>
        <taxon>Betaproteobacteria</taxon>
        <taxon>Burkholderiales</taxon>
        <taxon>Burkholderiaceae</taxon>
        <taxon>Caballeronia</taxon>
    </lineage>
</organism>
<keyword evidence="4" id="KW-0472">Membrane</keyword>
<evidence type="ECO:0000256" key="1">
    <source>
        <dbReference type="ARBA" id="ARBA00022500"/>
    </source>
</evidence>
<evidence type="ECO:0000259" key="6">
    <source>
        <dbReference type="PROSITE" id="PS50112"/>
    </source>
</evidence>
<protein>
    <submittedName>
        <fullName evidence="7">Methyl-accepting chemotaxis sensory transducer with Pas/Pac sensor</fullName>
    </submittedName>
</protein>
<dbReference type="GO" id="GO:0006935">
    <property type="term" value="P:chemotaxis"/>
    <property type="evidence" value="ECO:0007669"/>
    <property type="project" value="UniProtKB-KW"/>
</dbReference>
<evidence type="ECO:0000256" key="3">
    <source>
        <dbReference type="PROSITE-ProRule" id="PRU00284"/>
    </source>
</evidence>
<dbReference type="PROSITE" id="PS50111">
    <property type="entry name" value="CHEMOTAXIS_TRANSDUC_2"/>
    <property type="match status" value="1"/>
</dbReference>
<dbReference type="PROSITE" id="PS50112">
    <property type="entry name" value="PAS"/>
    <property type="match status" value="1"/>
</dbReference>
<dbReference type="Pfam" id="PF00015">
    <property type="entry name" value="MCPsignal"/>
    <property type="match status" value="1"/>
</dbReference>
<dbReference type="GO" id="GO:0007165">
    <property type="term" value="P:signal transduction"/>
    <property type="evidence" value="ECO:0007669"/>
    <property type="project" value="UniProtKB-KW"/>
</dbReference>
<dbReference type="PANTHER" id="PTHR43531">
    <property type="entry name" value="PROTEIN ICFG"/>
    <property type="match status" value="1"/>
</dbReference>
<dbReference type="EMBL" id="FCOI02000066">
    <property type="protein sequence ID" value="SAK99455.1"/>
    <property type="molecule type" value="Genomic_DNA"/>
</dbReference>
<keyword evidence="1" id="KW-0145">Chemotaxis</keyword>
<dbReference type="SUPFAM" id="SSF58104">
    <property type="entry name" value="Methyl-accepting chemotaxis protein (MCP) signaling domain"/>
    <property type="match status" value="1"/>
</dbReference>
<keyword evidence="4" id="KW-1133">Transmembrane helix</keyword>
<sequence length="508" mass="54078">MNNSPKHAQYMITRSNKTSILYANASFARAAGYSVDDVVGSGYMRYLDPDTPKEVLRDIGATLSRGVRWEGILGMRRRDGTVLFTRTSMSPWYEGGRIVGTTTVRTGATESEIAAALRLHRRLARPGAMVGLDCGRTVYRSWAKPFNVFRVTRDLASLLGIAALPGLMTSATVLLFEVNGSHLSAGMLHALLLSISAVSLTAVALLRKRMRKPLVECETQLHLIASGELSYKASNSVAVAGDPLTNALNLTRESLVSMVSELRAELSEMTTSIDQLSEGNMDLSGRTERQAAATAEITATLGRLVELVGSTTGHAENAATVAKTATEGSLRGLRAVESVVECMADIARGADQMKEVTKAIQAIAAQTNLLALNAAVEAARAGEHGRGFSVVAQEVRRLAASASEATADIGTLIQQSLQRAKEGQTRVDVAHLVIKDLAQAVDTVGDLMSEVSGGSKQQSASLDEIHHRLGQIDEDTQRNAALVEQTTAATEALAVQAHALESTAAVFR</sequence>
<proteinExistence type="inferred from homology"/>
<accession>A0A158DXU7</accession>
<dbReference type="SUPFAM" id="SSF55785">
    <property type="entry name" value="PYP-like sensor domain (PAS domain)"/>
    <property type="match status" value="1"/>
</dbReference>
<dbReference type="AlphaFoldDB" id="A0A158DXU7"/>
<keyword evidence="4" id="KW-0812">Transmembrane</keyword>
<dbReference type="NCBIfam" id="TIGR00229">
    <property type="entry name" value="sensory_box"/>
    <property type="match status" value="1"/>
</dbReference>
<dbReference type="InterPro" id="IPR000014">
    <property type="entry name" value="PAS"/>
</dbReference>
<evidence type="ECO:0000256" key="2">
    <source>
        <dbReference type="ARBA" id="ARBA00029447"/>
    </source>
</evidence>
<dbReference type="Proteomes" id="UP000054624">
    <property type="component" value="Unassembled WGS sequence"/>
</dbReference>
<dbReference type="OrthoDB" id="9763018at2"/>
<keyword evidence="8" id="KW-1185">Reference proteome</keyword>
<dbReference type="InterPro" id="IPR035965">
    <property type="entry name" value="PAS-like_dom_sf"/>
</dbReference>
<dbReference type="SMART" id="SM00283">
    <property type="entry name" value="MA"/>
    <property type="match status" value="1"/>
</dbReference>
<gene>
    <name evidence="7" type="ORF">AWB76_07723</name>
</gene>
<dbReference type="Gene3D" id="3.30.450.20">
    <property type="entry name" value="PAS domain"/>
    <property type="match status" value="1"/>
</dbReference>
<evidence type="ECO:0000313" key="7">
    <source>
        <dbReference type="EMBL" id="SAK99455.1"/>
    </source>
</evidence>
<feature type="domain" description="PAS" evidence="6">
    <location>
        <begin position="20"/>
        <end position="66"/>
    </location>
</feature>
<dbReference type="GO" id="GO:0016020">
    <property type="term" value="C:membrane"/>
    <property type="evidence" value="ECO:0007669"/>
    <property type="project" value="InterPro"/>
</dbReference>
<feature type="transmembrane region" description="Helical" evidence="4">
    <location>
        <begin position="155"/>
        <end position="176"/>
    </location>
</feature>
<dbReference type="Gene3D" id="1.10.287.950">
    <property type="entry name" value="Methyl-accepting chemotaxis protein"/>
    <property type="match status" value="1"/>
</dbReference>